<reference evidence="2" key="1">
    <citation type="submission" date="2016-02" db="EMBL/GenBank/DDBJ databases">
        <title>WGS assembly of Manihot esculenta.</title>
        <authorList>
            <person name="Bredeson J.V."/>
            <person name="Prochnik S.E."/>
            <person name="Lyons J.B."/>
            <person name="Schmutz J."/>
            <person name="Grimwood J."/>
            <person name="Vrebalov J."/>
            <person name="Bart R.S."/>
            <person name="Amuge T."/>
            <person name="Ferguson M.E."/>
            <person name="Green R."/>
            <person name="Putnam N."/>
            <person name="Stites J."/>
            <person name="Rounsley S."/>
            <person name="Rokhsar D.S."/>
        </authorList>
    </citation>
    <scope>NUCLEOTIDE SEQUENCE [LARGE SCALE GENOMIC DNA]</scope>
    <source>
        <tissue evidence="2">Leaf</tissue>
    </source>
</reference>
<sequence>MARVKIPSKKPKKGPEPPFQSEFESVELSDYSSSKSQYASVPISSEEHLTKYQKEKARGEKENGQPIYISTTIENKASASVGGTPIT</sequence>
<name>A0A2C9V8W1_MANES</name>
<feature type="compositionally biased region" description="Basic residues" evidence="1">
    <location>
        <begin position="1"/>
        <end position="12"/>
    </location>
</feature>
<evidence type="ECO:0000313" key="2">
    <source>
        <dbReference type="EMBL" id="OAY41158.1"/>
    </source>
</evidence>
<dbReference type="AlphaFoldDB" id="A0A2C9V8W1"/>
<feature type="region of interest" description="Disordered" evidence="1">
    <location>
        <begin position="1"/>
        <end position="65"/>
    </location>
</feature>
<protein>
    <submittedName>
        <fullName evidence="2">Uncharacterized protein</fullName>
    </submittedName>
</protein>
<accession>A0A2C9V8W1</accession>
<feature type="compositionally biased region" description="Basic and acidic residues" evidence="1">
    <location>
        <begin position="45"/>
        <end position="63"/>
    </location>
</feature>
<proteinExistence type="predicted"/>
<feature type="compositionally biased region" description="Low complexity" evidence="1">
    <location>
        <begin position="29"/>
        <end position="40"/>
    </location>
</feature>
<dbReference type="EMBL" id="CM004395">
    <property type="protein sequence ID" value="OAY41158.1"/>
    <property type="molecule type" value="Genomic_DNA"/>
</dbReference>
<organism evidence="2">
    <name type="scientific">Manihot esculenta</name>
    <name type="common">Cassava</name>
    <name type="synonym">Jatropha manihot</name>
    <dbReference type="NCBI Taxonomy" id="3983"/>
    <lineage>
        <taxon>Eukaryota</taxon>
        <taxon>Viridiplantae</taxon>
        <taxon>Streptophyta</taxon>
        <taxon>Embryophyta</taxon>
        <taxon>Tracheophyta</taxon>
        <taxon>Spermatophyta</taxon>
        <taxon>Magnoliopsida</taxon>
        <taxon>eudicotyledons</taxon>
        <taxon>Gunneridae</taxon>
        <taxon>Pentapetalae</taxon>
        <taxon>rosids</taxon>
        <taxon>fabids</taxon>
        <taxon>Malpighiales</taxon>
        <taxon>Euphorbiaceae</taxon>
        <taxon>Crotonoideae</taxon>
        <taxon>Manihoteae</taxon>
        <taxon>Manihot</taxon>
    </lineage>
</organism>
<evidence type="ECO:0000256" key="1">
    <source>
        <dbReference type="SAM" id="MobiDB-lite"/>
    </source>
</evidence>
<gene>
    <name evidence="2" type="ORF">MANES_09G078800</name>
</gene>